<dbReference type="InterPro" id="IPR027417">
    <property type="entry name" value="P-loop_NTPase"/>
</dbReference>
<dbReference type="RefSeq" id="XP_657341.1">
    <property type="nucleotide sequence ID" value="XM_652249.1"/>
</dbReference>
<keyword evidence="4" id="KW-1185">Reference proteome</keyword>
<reference evidence="3" key="1">
    <citation type="journal article" date="2005" name="Nature">
        <title>The genome of the protist parasite Entamoeba histolytica.</title>
        <authorList>
            <person name="Loftus B."/>
            <person name="Anderson I."/>
            <person name="Davies R."/>
            <person name="Alsmark U.C."/>
            <person name="Samuelson J."/>
            <person name="Amedeo P."/>
            <person name="Roncaglia P."/>
            <person name="Berriman M."/>
            <person name="Hirt R.P."/>
            <person name="Mann B.J."/>
            <person name="Nozaki T."/>
            <person name="Suh B."/>
            <person name="Pop M."/>
            <person name="Duchene M."/>
            <person name="Ackers J."/>
            <person name="Tannich E."/>
            <person name="Leippe M."/>
            <person name="Hofer M."/>
            <person name="Bruchhaus I."/>
            <person name="Willhoeft U."/>
            <person name="Bhattacharya A."/>
            <person name="Chillingworth T."/>
            <person name="Churcher C."/>
            <person name="Hance Z."/>
            <person name="Harris B."/>
            <person name="Harris D."/>
            <person name="Jagels K."/>
            <person name="Moule S."/>
            <person name="Mungall K."/>
            <person name="Ormond D."/>
            <person name="Squares R."/>
            <person name="Whitehead S."/>
            <person name="Quail M.A."/>
            <person name="Rabbinowitsch E."/>
            <person name="Norbertczak H."/>
            <person name="Price C."/>
            <person name="Wang Z."/>
            <person name="Guillen N."/>
            <person name="Gilchrist C."/>
            <person name="Stroup S.E."/>
            <person name="Bhattacharya S."/>
            <person name="Lohia A."/>
            <person name="Foster P.G."/>
            <person name="Sicheritz-Ponten T."/>
            <person name="Weber C."/>
            <person name="Singh U."/>
            <person name="Mukherjee C."/>
            <person name="El-Sayed N.M."/>
            <person name="Petri W.A.Jr."/>
            <person name="Clark C.G."/>
            <person name="Embley T.M."/>
            <person name="Barrell B."/>
            <person name="Fraser C.M."/>
            <person name="Hall N."/>
        </authorList>
    </citation>
    <scope>NUCLEOTIDE SEQUENCE [LARGE SCALE GENOMIC DNA]</scope>
    <source>
        <strain evidence="3">HM-1:IMSS</strain>
    </source>
</reference>
<reference evidence="3" key="2">
    <citation type="submission" date="2007-03" db="EMBL/GenBank/DDBJ databases">
        <authorList>
            <person name="Lorenzi H."/>
            <person name="Amedeo P."/>
            <person name="Inman J."/>
            <person name="Schobel S."/>
            <person name="Caler E."/>
        </authorList>
    </citation>
    <scope>GENOME REANNOTATION</scope>
    <source>
        <strain evidence="3">HM-1:IMSS</strain>
    </source>
</reference>
<evidence type="ECO:0000313" key="4">
    <source>
        <dbReference type="Proteomes" id="UP000001926"/>
    </source>
</evidence>
<dbReference type="PRINTS" id="PR00449">
    <property type="entry name" value="RASTRNSFRMNG"/>
</dbReference>
<dbReference type="PROSITE" id="PS51421">
    <property type="entry name" value="RAS"/>
    <property type="match status" value="1"/>
</dbReference>
<dbReference type="PANTHER" id="PTHR47978">
    <property type="match status" value="1"/>
</dbReference>
<name>A0A8U0WPQ1_ENTH1</name>
<dbReference type="Proteomes" id="UP000001926">
    <property type="component" value="Partially assembled WGS sequence"/>
</dbReference>
<dbReference type="SMART" id="SM00175">
    <property type="entry name" value="RAB"/>
    <property type="match status" value="1"/>
</dbReference>
<sequence length="201" mass="23249">MNVDEKQKHRNIKVLLLGESSVGKTSITQRYVDNMFEDIYLSSVGVDFKFKEIKRDNELIRLQIWDTAGQERFQSIAKSYYRNADAAFIVFDINNESSFKKVQFWYNEISQEEAYQLVILVGNKCDLEMKVTDELVKSSYPDSIYLKVSAKTNENISLLFDTLINCYLRMVIQPIEKLAEPETIDIITSPSLNSTKHSNCC</sequence>
<dbReference type="EMBL" id="DS571145">
    <property type="protein sequence ID" value="EAL51955.1"/>
    <property type="molecule type" value="Genomic_DNA"/>
</dbReference>
<protein>
    <submittedName>
        <fullName evidence="3">Rab family GTPase</fullName>
    </submittedName>
</protein>
<dbReference type="AlphaFoldDB" id="A0A8U0WPQ1"/>
<organism evidence="3 4">
    <name type="scientific">Entamoeba histolytica (strain ATCC 30459 / HM-1:IMSS / ABRM)</name>
    <dbReference type="NCBI Taxonomy" id="294381"/>
    <lineage>
        <taxon>Eukaryota</taxon>
        <taxon>Amoebozoa</taxon>
        <taxon>Evosea</taxon>
        <taxon>Archamoebae</taxon>
        <taxon>Mastigamoebida</taxon>
        <taxon>Entamoebidae</taxon>
        <taxon>Entamoeba</taxon>
    </lineage>
</organism>
<dbReference type="Gene3D" id="3.40.50.300">
    <property type="entry name" value="P-loop containing nucleotide triphosphate hydrolases"/>
    <property type="match status" value="1"/>
</dbReference>
<dbReference type="SMART" id="SM00174">
    <property type="entry name" value="RHO"/>
    <property type="match status" value="1"/>
</dbReference>
<dbReference type="OMA" id="FRHIARM"/>
<dbReference type="SMART" id="SM00173">
    <property type="entry name" value="RAS"/>
    <property type="match status" value="1"/>
</dbReference>
<dbReference type="PROSITE" id="PS51419">
    <property type="entry name" value="RAB"/>
    <property type="match status" value="1"/>
</dbReference>
<evidence type="ECO:0000256" key="2">
    <source>
        <dbReference type="ARBA" id="ARBA00022741"/>
    </source>
</evidence>
<dbReference type="NCBIfam" id="TIGR00231">
    <property type="entry name" value="small_GTP"/>
    <property type="match status" value="1"/>
</dbReference>
<dbReference type="KEGG" id="ehi:EHI_151610"/>
<proteinExistence type="inferred from homology"/>
<dbReference type="SMART" id="SM00176">
    <property type="entry name" value="RAN"/>
    <property type="match status" value="1"/>
</dbReference>
<dbReference type="OrthoDB" id="9989112at2759"/>
<keyword evidence="2" id="KW-0547">Nucleotide-binding</keyword>
<dbReference type="InterPro" id="IPR005225">
    <property type="entry name" value="Small_GTP-bd"/>
</dbReference>
<dbReference type="CDD" id="cd00154">
    <property type="entry name" value="Rab"/>
    <property type="match status" value="1"/>
</dbReference>
<dbReference type="HOGENOM" id="CLU_041217_10_6_1"/>
<dbReference type="FunFam" id="3.40.50.300:FF:003596">
    <property type="entry name" value="Small GTPase EhRabX26, putative"/>
    <property type="match status" value="1"/>
</dbReference>
<dbReference type="GO" id="GO:0016192">
    <property type="term" value="P:vesicle-mediated transport"/>
    <property type="evidence" value="ECO:0000318"/>
    <property type="project" value="GO_Central"/>
</dbReference>
<dbReference type="InterPro" id="IPR001806">
    <property type="entry name" value="Small_GTPase"/>
</dbReference>
<dbReference type="GeneID" id="3411652"/>
<accession>A0A8U0WPQ1</accession>
<gene>
    <name evidence="3" type="ORF">EHI_151610</name>
</gene>
<dbReference type="SUPFAM" id="SSF52540">
    <property type="entry name" value="P-loop containing nucleoside triphosphate hydrolases"/>
    <property type="match status" value="1"/>
</dbReference>
<dbReference type="GO" id="GO:0005525">
    <property type="term" value="F:GTP binding"/>
    <property type="evidence" value="ECO:0000318"/>
    <property type="project" value="GO_Central"/>
</dbReference>
<dbReference type="Pfam" id="PF00071">
    <property type="entry name" value="Ras"/>
    <property type="match status" value="1"/>
</dbReference>
<comment type="similarity">
    <text evidence="1">Belongs to the small GTPase superfamily. Rho family.</text>
</comment>
<evidence type="ECO:0000313" key="3">
    <source>
        <dbReference type="EMBL" id="EAL51955.1"/>
    </source>
</evidence>
<evidence type="ECO:0000256" key="1">
    <source>
        <dbReference type="ARBA" id="ARBA00010142"/>
    </source>
</evidence>
<dbReference type="GO" id="GO:0003924">
    <property type="term" value="F:GTPase activity"/>
    <property type="evidence" value="ECO:0000318"/>
    <property type="project" value="GO_Central"/>
</dbReference>